<feature type="domain" description="HTH marR-type" evidence="4">
    <location>
        <begin position="7"/>
        <end position="141"/>
    </location>
</feature>
<dbReference type="PROSITE" id="PS50995">
    <property type="entry name" value="HTH_MARR_2"/>
    <property type="match status" value="1"/>
</dbReference>
<dbReference type="EMBL" id="CP002568">
    <property type="protein sequence ID" value="ADZ68659.1"/>
    <property type="molecule type" value="Genomic_DNA"/>
</dbReference>
<evidence type="ECO:0000256" key="1">
    <source>
        <dbReference type="ARBA" id="ARBA00023015"/>
    </source>
</evidence>
<dbReference type="Gene3D" id="1.10.10.10">
    <property type="entry name" value="Winged helix-like DNA-binding domain superfamily/Winged helix DNA-binding domain"/>
    <property type="match status" value="1"/>
</dbReference>
<dbReference type="Pfam" id="PF12802">
    <property type="entry name" value="MarR_2"/>
    <property type="match status" value="1"/>
</dbReference>
<reference evidence="5 6" key="1">
    <citation type="journal article" date="2011" name="J. Bacteriol.">
        <title>Complete genome sequence of Polymorphum gilvum SL003B-26A1T, a crude oil-degrading bacterium from oil-polluted saline soil.</title>
        <authorList>
            <person name="Li S.G."/>
            <person name="Tang Y.Q."/>
            <person name="Nie Y."/>
            <person name="Cai M."/>
            <person name="Wu X.L."/>
        </authorList>
    </citation>
    <scope>NUCLEOTIDE SEQUENCE [LARGE SCALE GENOMIC DNA]</scope>
    <source>
        <strain evidence="6">LMG 25793 / CGMCC 1.9160 / SL003B-26A1</strain>
    </source>
</reference>
<dbReference type="HOGENOM" id="CLU_083287_18_2_5"/>
<evidence type="ECO:0000313" key="6">
    <source>
        <dbReference type="Proteomes" id="UP000008130"/>
    </source>
</evidence>
<dbReference type="PANTHER" id="PTHR33164:SF64">
    <property type="entry name" value="TRANSCRIPTIONAL REGULATOR SLYA"/>
    <property type="match status" value="1"/>
</dbReference>
<keyword evidence="3" id="KW-0804">Transcription</keyword>
<keyword evidence="2" id="KW-0238">DNA-binding</keyword>
<dbReference type="SUPFAM" id="SSF46785">
    <property type="entry name" value="Winged helix' DNA-binding domain"/>
    <property type="match status" value="1"/>
</dbReference>
<dbReference type="PANTHER" id="PTHR33164">
    <property type="entry name" value="TRANSCRIPTIONAL REGULATOR, MARR FAMILY"/>
    <property type="match status" value="1"/>
</dbReference>
<dbReference type="GO" id="GO:0003677">
    <property type="term" value="F:DNA binding"/>
    <property type="evidence" value="ECO:0007669"/>
    <property type="project" value="UniProtKB-KW"/>
</dbReference>
<evidence type="ECO:0000256" key="2">
    <source>
        <dbReference type="ARBA" id="ARBA00023125"/>
    </source>
</evidence>
<dbReference type="PATRIC" id="fig|991905.3.peg.225"/>
<sequence>MTASDPVSSIAMLIVDLSRLLRRRFEAALAEVDTGLTVAEARALNFIRRHPGRRQAVLAERLNIEPMTLVGYLDSLERAGLVSREVDSADRRAKIVALTPAAAPVLGRIDLAINRVHRELVGDLPPEQAERARDVLAAFKANLLAIDRDGDCE</sequence>
<dbReference type="eggNOG" id="COG1846">
    <property type="taxonomic scope" value="Bacteria"/>
</dbReference>
<dbReference type="STRING" id="991905.SL003B_0221"/>
<keyword evidence="6" id="KW-1185">Reference proteome</keyword>
<keyword evidence="1" id="KW-0805">Transcription regulation</keyword>
<dbReference type="GO" id="GO:0003700">
    <property type="term" value="F:DNA-binding transcription factor activity"/>
    <property type="evidence" value="ECO:0007669"/>
    <property type="project" value="InterPro"/>
</dbReference>
<organism evidence="5 6">
    <name type="scientific">Polymorphum gilvum (strain LMG 25793 / CGMCC 1.9160 / SL003B-26A1)</name>
    <dbReference type="NCBI Taxonomy" id="991905"/>
    <lineage>
        <taxon>Bacteria</taxon>
        <taxon>Pseudomonadati</taxon>
        <taxon>Pseudomonadota</taxon>
        <taxon>Alphaproteobacteria</taxon>
        <taxon>Rhodobacterales</taxon>
        <taxon>Paracoccaceae</taxon>
        <taxon>Polymorphum</taxon>
    </lineage>
</organism>
<proteinExistence type="predicted"/>
<evidence type="ECO:0000259" key="4">
    <source>
        <dbReference type="PROSITE" id="PS50995"/>
    </source>
</evidence>
<dbReference type="InterPro" id="IPR000835">
    <property type="entry name" value="HTH_MarR-typ"/>
</dbReference>
<dbReference type="OrthoDB" id="582199at2"/>
<dbReference type="GO" id="GO:0006950">
    <property type="term" value="P:response to stress"/>
    <property type="evidence" value="ECO:0007669"/>
    <property type="project" value="TreeGrafter"/>
</dbReference>
<dbReference type="InterPro" id="IPR036388">
    <property type="entry name" value="WH-like_DNA-bd_sf"/>
</dbReference>
<dbReference type="InterPro" id="IPR023187">
    <property type="entry name" value="Tscrpt_reg_MarR-type_CS"/>
</dbReference>
<dbReference type="InterPro" id="IPR036390">
    <property type="entry name" value="WH_DNA-bd_sf"/>
</dbReference>
<protein>
    <submittedName>
        <fullName evidence="5">Putative transcription regulator protein</fullName>
    </submittedName>
</protein>
<dbReference type="RefSeq" id="WP_013650984.1">
    <property type="nucleotide sequence ID" value="NC_015259.1"/>
</dbReference>
<dbReference type="PRINTS" id="PR00598">
    <property type="entry name" value="HTHMARR"/>
</dbReference>
<dbReference type="PROSITE" id="PS01117">
    <property type="entry name" value="HTH_MARR_1"/>
    <property type="match status" value="1"/>
</dbReference>
<dbReference type="Proteomes" id="UP000008130">
    <property type="component" value="Chromosome"/>
</dbReference>
<evidence type="ECO:0000256" key="3">
    <source>
        <dbReference type="ARBA" id="ARBA00023163"/>
    </source>
</evidence>
<gene>
    <name evidence="5" type="ordered locus">SL003B_0221</name>
</gene>
<dbReference type="SMART" id="SM00347">
    <property type="entry name" value="HTH_MARR"/>
    <property type="match status" value="1"/>
</dbReference>
<evidence type="ECO:0000313" key="5">
    <source>
        <dbReference type="EMBL" id="ADZ68659.1"/>
    </source>
</evidence>
<dbReference type="AlphaFoldDB" id="F2J0C5"/>
<accession>F2J0C5</accession>
<name>F2J0C5_POLGS</name>
<dbReference type="InterPro" id="IPR039422">
    <property type="entry name" value="MarR/SlyA-like"/>
</dbReference>
<dbReference type="KEGG" id="pgv:SL003B_0221"/>